<evidence type="ECO:0000256" key="4">
    <source>
        <dbReference type="ARBA" id="ARBA00022692"/>
    </source>
</evidence>
<dbReference type="PATRIC" id="fig|1177179.3.peg.1238"/>
<dbReference type="PANTHER" id="PTHR30213:SF0">
    <property type="entry name" value="UPF0761 MEMBRANE PROTEIN YIHY"/>
    <property type="match status" value="1"/>
</dbReference>
<reference evidence="9 10" key="1">
    <citation type="journal article" date="2012" name="J. Bacteriol.">
        <title>Genome Sequence of the Alkane-Degrading Bacterium Alcanivorax hongdengensis Type Strain A-11-3.</title>
        <authorList>
            <person name="Lai Q."/>
            <person name="Shao Z."/>
        </authorList>
    </citation>
    <scope>NUCLEOTIDE SEQUENCE [LARGE SCALE GENOMIC DNA]</scope>
    <source>
        <strain evidence="9 10">A-11-3</strain>
    </source>
</reference>
<dbReference type="EMBL" id="AMRJ01000006">
    <property type="protein sequence ID" value="EKF75014.1"/>
    <property type="molecule type" value="Genomic_DNA"/>
</dbReference>
<gene>
    <name evidence="9" type="ORF">A11A3_06156</name>
</gene>
<feature type="transmembrane region" description="Helical" evidence="7">
    <location>
        <begin position="226"/>
        <end position="257"/>
    </location>
</feature>
<proteinExistence type="inferred from homology"/>
<evidence type="ECO:0000256" key="2">
    <source>
        <dbReference type="ARBA" id="ARBA00022475"/>
    </source>
</evidence>
<sequence>MLRQQFVEDGCRQSAAALTYTTLFAIVPVMTVSFTLLSAIPALKEKGSSIQRWAFDYFVPSAGSEVLEQLRSFSQQATNLTGIGILFLVVTAVLMLRTIEQSLNRIWKVQEPRKGLTSLMMYWAVLSLGPLCLGAGLAISSFLTSQAIFNDTVSYLGGVRLWLSILPFVFTTFLLTLLYTVVPNTSVPWRQGVLGAACAALLFELAKAAFAQFIKHAPNYQVVYGAFAAVPIFLLWIHLSWIIVLGGAELVRALVIFQEHRRQIPKMQSMLRLLELFWQCQQSGKTLRSRDLRREMRHRGVAHWDELRNILQKSGIIRRTDEGGYLLGRNLQNLTLGQLTAMMPWPAHSQLRMRSQNDDAGWEVHGKQRLDAAREGMMAELDISLDALFSCPDDGRPAAQHQAGGKHDNSEP</sequence>
<comment type="subcellular location">
    <subcellularLocation>
        <location evidence="1 7">Cell membrane</location>
        <topology evidence="1 7">Multi-pass membrane protein</topology>
    </subcellularLocation>
</comment>
<evidence type="ECO:0000256" key="8">
    <source>
        <dbReference type="SAM" id="MobiDB-lite"/>
    </source>
</evidence>
<dbReference type="Pfam" id="PF03631">
    <property type="entry name" value="Virul_fac_BrkB"/>
    <property type="match status" value="1"/>
</dbReference>
<dbReference type="eggNOG" id="COG1295">
    <property type="taxonomic scope" value="Bacteria"/>
</dbReference>
<evidence type="ECO:0000313" key="9">
    <source>
        <dbReference type="EMBL" id="EKF75014.1"/>
    </source>
</evidence>
<keyword evidence="6 7" id="KW-0472">Membrane</keyword>
<accession>L0WE66</accession>
<feature type="transmembrane region" description="Helical" evidence="7">
    <location>
        <begin position="161"/>
        <end position="181"/>
    </location>
</feature>
<dbReference type="STRING" id="1177179.A11A3_06156"/>
<evidence type="ECO:0000256" key="3">
    <source>
        <dbReference type="ARBA" id="ARBA00022519"/>
    </source>
</evidence>
<keyword evidence="10" id="KW-1185">Reference proteome</keyword>
<dbReference type="HAMAP" id="MF_00672">
    <property type="entry name" value="UPF0761"/>
    <property type="match status" value="1"/>
</dbReference>
<dbReference type="InterPro" id="IPR017039">
    <property type="entry name" value="Virul_fac_BrkB"/>
</dbReference>
<comment type="caution">
    <text evidence="9">The sequence shown here is derived from an EMBL/GenBank/DDBJ whole genome shotgun (WGS) entry which is preliminary data.</text>
</comment>
<evidence type="ECO:0000313" key="10">
    <source>
        <dbReference type="Proteomes" id="UP000010164"/>
    </source>
</evidence>
<feature type="region of interest" description="Disordered" evidence="8">
    <location>
        <begin position="392"/>
        <end position="412"/>
    </location>
</feature>
<keyword evidence="3" id="KW-0997">Cell inner membrane</keyword>
<evidence type="ECO:0000256" key="5">
    <source>
        <dbReference type="ARBA" id="ARBA00022989"/>
    </source>
</evidence>
<name>L0WE66_9GAMM</name>
<comment type="similarity">
    <text evidence="7">Belongs to the UPF0761 family.</text>
</comment>
<keyword evidence="4 7" id="KW-0812">Transmembrane</keyword>
<dbReference type="PANTHER" id="PTHR30213">
    <property type="entry name" value="INNER MEMBRANE PROTEIN YHJD"/>
    <property type="match status" value="1"/>
</dbReference>
<dbReference type="AlphaFoldDB" id="L0WE66"/>
<feature type="transmembrane region" description="Helical" evidence="7">
    <location>
        <begin position="193"/>
        <end position="214"/>
    </location>
</feature>
<feature type="transmembrane region" description="Helical" evidence="7">
    <location>
        <begin position="120"/>
        <end position="149"/>
    </location>
</feature>
<evidence type="ECO:0000256" key="6">
    <source>
        <dbReference type="ARBA" id="ARBA00023136"/>
    </source>
</evidence>
<dbReference type="GO" id="GO:0005886">
    <property type="term" value="C:plasma membrane"/>
    <property type="evidence" value="ECO:0007669"/>
    <property type="project" value="UniProtKB-SubCell"/>
</dbReference>
<evidence type="ECO:0000256" key="1">
    <source>
        <dbReference type="ARBA" id="ARBA00004651"/>
    </source>
</evidence>
<evidence type="ECO:0000256" key="7">
    <source>
        <dbReference type="HAMAP-Rule" id="MF_00672"/>
    </source>
</evidence>
<protein>
    <recommendedName>
        <fullName evidence="7">UPF0761 membrane protein A11A3_06156</fullName>
    </recommendedName>
</protein>
<feature type="transmembrane region" description="Helical" evidence="7">
    <location>
        <begin position="20"/>
        <end position="43"/>
    </location>
</feature>
<keyword evidence="5 7" id="KW-1133">Transmembrane helix</keyword>
<keyword evidence="2 7" id="KW-1003">Cell membrane</keyword>
<feature type="transmembrane region" description="Helical" evidence="7">
    <location>
        <begin position="80"/>
        <end position="99"/>
    </location>
</feature>
<dbReference type="NCBIfam" id="TIGR00765">
    <property type="entry name" value="yihY_not_rbn"/>
    <property type="match status" value="1"/>
</dbReference>
<organism evidence="9 10">
    <name type="scientific">Alcanivorax hongdengensis A-11-3</name>
    <dbReference type="NCBI Taxonomy" id="1177179"/>
    <lineage>
        <taxon>Bacteria</taxon>
        <taxon>Pseudomonadati</taxon>
        <taxon>Pseudomonadota</taxon>
        <taxon>Gammaproteobacteria</taxon>
        <taxon>Oceanospirillales</taxon>
        <taxon>Alcanivoracaceae</taxon>
        <taxon>Alcanivorax</taxon>
    </lineage>
</organism>
<dbReference type="eggNOG" id="COG1959">
    <property type="taxonomic scope" value="Bacteria"/>
</dbReference>
<dbReference type="Proteomes" id="UP000010164">
    <property type="component" value="Unassembled WGS sequence"/>
</dbReference>
<dbReference type="InterPro" id="IPR023679">
    <property type="entry name" value="UPF0761_bac"/>
</dbReference>